<comment type="similarity">
    <text evidence="4">Belongs to the diacylglycerol acyltransferase family.</text>
</comment>
<keyword evidence="13" id="KW-0472">Membrane</keyword>
<dbReference type="GO" id="GO:0005789">
    <property type="term" value="C:endoplasmic reticulum membrane"/>
    <property type="evidence" value="ECO:0007669"/>
    <property type="project" value="UniProtKB-SubCell"/>
</dbReference>
<name>A0AA36MKJ4_9DINO</name>
<keyword evidence="15" id="KW-0732">Signal</keyword>
<keyword evidence="11" id="KW-1133">Transmembrane helix</keyword>
<dbReference type="GO" id="GO:0006071">
    <property type="term" value="P:glycerol metabolic process"/>
    <property type="evidence" value="ECO:0007669"/>
    <property type="project" value="UniProtKB-KW"/>
</dbReference>
<accession>A0AA36MKJ4</accession>
<keyword evidence="7" id="KW-0808">Transferase</keyword>
<comment type="subcellular location">
    <subcellularLocation>
        <location evidence="1">Endoplasmic reticulum membrane</location>
        <topology evidence="1">Multi-pass membrane protein</topology>
    </subcellularLocation>
</comment>
<comment type="caution">
    <text evidence="16">The sequence shown here is derived from an EMBL/GenBank/DDBJ whole genome shotgun (WGS) entry which is preliminary data.</text>
</comment>
<evidence type="ECO:0000256" key="11">
    <source>
        <dbReference type="ARBA" id="ARBA00022989"/>
    </source>
</evidence>
<evidence type="ECO:0000256" key="13">
    <source>
        <dbReference type="ARBA" id="ARBA00023136"/>
    </source>
</evidence>
<keyword evidence="14" id="KW-0012">Acyltransferase</keyword>
<evidence type="ECO:0000256" key="7">
    <source>
        <dbReference type="ARBA" id="ARBA00022679"/>
    </source>
</evidence>
<dbReference type="PANTHER" id="PTHR12317">
    <property type="entry name" value="DIACYLGLYCEROL O-ACYLTRANSFERASE"/>
    <property type="match status" value="1"/>
</dbReference>
<dbReference type="InterPro" id="IPR007130">
    <property type="entry name" value="DAGAT"/>
</dbReference>
<keyword evidence="17" id="KW-1185">Reference proteome</keyword>
<keyword evidence="10" id="KW-0256">Endoplasmic reticulum</keyword>
<evidence type="ECO:0000256" key="4">
    <source>
        <dbReference type="ARBA" id="ARBA00005420"/>
    </source>
</evidence>
<evidence type="ECO:0000256" key="12">
    <source>
        <dbReference type="ARBA" id="ARBA00023098"/>
    </source>
</evidence>
<evidence type="ECO:0000256" key="1">
    <source>
        <dbReference type="ARBA" id="ARBA00004477"/>
    </source>
</evidence>
<evidence type="ECO:0000256" key="10">
    <source>
        <dbReference type="ARBA" id="ARBA00022824"/>
    </source>
</evidence>
<evidence type="ECO:0000256" key="8">
    <source>
        <dbReference type="ARBA" id="ARBA00022692"/>
    </source>
</evidence>
<dbReference type="GO" id="GO:0004144">
    <property type="term" value="F:diacylglycerol O-acyltransferase activity"/>
    <property type="evidence" value="ECO:0007669"/>
    <property type="project" value="UniProtKB-EC"/>
</dbReference>
<dbReference type="AlphaFoldDB" id="A0AA36MKJ4"/>
<keyword evidence="8" id="KW-0812">Transmembrane</keyword>
<dbReference type="Pfam" id="PF03982">
    <property type="entry name" value="DAGAT"/>
    <property type="match status" value="1"/>
</dbReference>
<keyword evidence="9" id="KW-0319">Glycerol metabolism</keyword>
<sequence length="245" mass="27216">MSAAALLATGSVVYCRQLLLAAACARGADTWGPRWLALGLSNSLREIARLVGVNFETDTEEKWQHDPEKRLDPERQYLTCWHPHGALTFCAAMFTSGMAARSTLPAAPGPRNWFVGIATLLFRFPFIGEYLALVNARPVTQRMSDKLLAAGRSMALQPGGLPEQVVTDHRKEQLVFPPGLGFCRLALKHGTPLLPIYVFGENQVFTTYEWGRRTTQSLFRRFGIAVPLINPWPNNLTLHMPLGSK</sequence>
<dbReference type="GO" id="GO:0019432">
    <property type="term" value="P:triglyceride biosynthetic process"/>
    <property type="evidence" value="ECO:0007669"/>
    <property type="project" value="TreeGrafter"/>
</dbReference>
<protein>
    <recommendedName>
        <fullName evidence="5">diacylglycerol O-acyltransferase</fullName>
        <ecNumber evidence="5">2.3.1.20</ecNumber>
    </recommendedName>
</protein>
<keyword evidence="6" id="KW-0444">Lipid biosynthesis</keyword>
<evidence type="ECO:0000256" key="9">
    <source>
        <dbReference type="ARBA" id="ARBA00022798"/>
    </source>
</evidence>
<dbReference type="EMBL" id="CAUJNA010000049">
    <property type="protein sequence ID" value="CAJ1371023.1"/>
    <property type="molecule type" value="Genomic_DNA"/>
</dbReference>
<evidence type="ECO:0000256" key="15">
    <source>
        <dbReference type="SAM" id="SignalP"/>
    </source>
</evidence>
<dbReference type="PANTHER" id="PTHR12317:SF0">
    <property type="entry name" value="ACYLTRANSFERASE"/>
    <property type="match status" value="1"/>
</dbReference>
<dbReference type="Proteomes" id="UP001178507">
    <property type="component" value="Unassembled WGS sequence"/>
</dbReference>
<evidence type="ECO:0000256" key="6">
    <source>
        <dbReference type="ARBA" id="ARBA00022516"/>
    </source>
</evidence>
<evidence type="ECO:0000256" key="5">
    <source>
        <dbReference type="ARBA" id="ARBA00013244"/>
    </source>
</evidence>
<organism evidence="16 17">
    <name type="scientific">Effrenium voratum</name>
    <dbReference type="NCBI Taxonomy" id="2562239"/>
    <lineage>
        <taxon>Eukaryota</taxon>
        <taxon>Sar</taxon>
        <taxon>Alveolata</taxon>
        <taxon>Dinophyceae</taxon>
        <taxon>Suessiales</taxon>
        <taxon>Symbiodiniaceae</taxon>
        <taxon>Effrenium</taxon>
    </lineage>
</organism>
<comment type="pathway">
    <text evidence="3">Lipid metabolism.</text>
</comment>
<gene>
    <name evidence="16" type="ORF">EVOR1521_LOCUS1457</name>
</gene>
<feature type="signal peptide" evidence="15">
    <location>
        <begin position="1"/>
        <end position="30"/>
    </location>
</feature>
<evidence type="ECO:0000313" key="16">
    <source>
        <dbReference type="EMBL" id="CAJ1371023.1"/>
    </source>
</evidence>
<feature type="chain" id="PRO_5041439187" description="diacylglycerol O-acyltransferase" evidence="15">
    <location>
        <begin position="31"/>
        <end position="245"/>
    </location>
</feature>
<evidence type="ECO:0000313" key="17">
    <source>
        <dbReference type="Proteomes" id="UP001178507"/>
    </source>
</evidence>
<dbReference type="EC" id="2.3.1.20" evidence="5"/>
<evidence type="ECO:0000256" key="3">
    <source>
        <dbReference type="ARBA" id="ARBA00005189"/>
    </source>
</evidence>
<evidence type="ECO:0000256" key="14">
    <source>
        <dbReference type="ARBA" id="ARBA00023315"/>
    </source>
</evidence>
<evidence type="ECO:0000256" key="2">
    <source>
        <dbReference type="ARBA" id="ARBA00004771"/>
    </source>
</evidence>
<reference evidence="16" key="1">
    <citation type="submission" date="2023-08" db="EMBL/GenBank/DDBJ databases">
        <authorList>
            <person name="Chen Y."/>
            <person name="Shah S."/>
            <person name="Dougan E. K."/>
            <person name="Thang M."/>
            <person name="Chan C."/>
        </authorList>
    </citation>
    <scope>NUCLEOTIDE SEQUENCE</scope>
</reference>
<comment type="pathway">
    <text evidence="2">Glycerolipid metabolism; triacylglycerol biosynthesis.</text>
</comment>
<keyword evidence="12" id="KW-0443">Lipid metabolism</keyword>
<proteinExistence type="inferred from homology"/>